<keyword evidence="2" id="KW-0963">Cytoplasm</keyword>
<evidence type="ECO:0000256" key="2">
    <source>
        <dbReference type="ARBA" id="ARBA00022490"/>
    </source>
</evidence>
<dbReference type="Gene3D" id="3.30.70.360">
    <property type="match status" value="1"/>
</dbReference>
<evidence type="ECO:0000313" key="9">
    <source>
        <dbReference type="EMBL" id="AGT02474.1"/>
    </source>
</evidence>
<evidence type="ECO:0000256" key="5">
    <source>
        <dbReference type="ARBA" id="ARBA00022723"/>
    </source>
</evidence>
<dbReference type="GO" id="GO:0005737">
    <property type="term" value="C:cytoplasm"/>
    <property type="evidence" value="ECO:0007669"/>
    <property type="project" value="UniProtKB-SubCell"/>
</dbReference>
<dbReference type="InterPro" id="IPR036264">
    <property type="entry name" value="Bact_exopeptidase_dim_dom"/>
</dbReference>
<dbReference type="InterPro" id="IPR010169">
    <property type="entry name" value="AcOrn-deacetyl"/>
</dbReference>
<dbReference type="FunFam" id="3.30.70.360:FF:000003">
    <property type="entry name" value="Acetylornithine deacetylase"/>
    <property type="match status" value="1"/>
</dbReference>
<keyword evidence="6 9" id="KW-0378">Hydrolase</keyword>
<keyword evidence="7" id="KW-0862">Zinc</keyword>
<comment type="subcellular location">
    <subcellularLocation>
        <location evidence="1">Cytoplasm</location>
    </subcellularLocation>
</comment>
<dbReference type="PANTHER" id="PTHR43808">
    <property type="entry name" value="ACETYLORNITHINE DEACETYLASE"/>
    <property type="match status" value="1"/>
</dbReference>
<dbReference type="SUPFAM" id="SSF55031">
    <property type="entry name" value="Bacterial exopeptidase dimerisation domain"/>
    <property type="match status" value="1"/>
</dbReference>
<dbReference type="GO" id="GO:0008777">
    <property type="term" value="F:acetylornithine deacetylase activity"/>
    <property type="evidence" value="ECO:0007669"/>
    <property type="project" value="UniProtKB-EC"/>
</dbReference>
<protein>
    <submittedName>
        <fullName evidence="9">Acetylornithine deacetylase</fullName>
        <ecNumber evidence="9">3.5.1.16</ecNumber>
    </submittedName>
</protein>
<dbReference type="VEuPathDB" id="TriTrypDB:ADEAN_000971800"/>
<dbReference type="Pfam" id="PF07687">
    <property type="entry name" value="M20_dimer"/>
    <property type="match status" value="1"/>
</dbReference>
<evidence type="ECO:0000256" key="6">
    <source>
        <dbReference type="ARBA" id="ARBA00022801"/>
    </source>
</evidence>
<dbReference type="InterPro" id="IPR011650">
    <property type="entry name" value="Peptidase_M20_dimer"/>
</dbReference>
<dbReference type="NCBIfam" id="NF005710">
    <property type="entry name" value="PRK07522.1"/>
    <property type="match status" value="1"/>
</dbReference>
<evidence type="ECO:0000256" key="4">
    <source>
        <dbReference type="ARBA" id="ARBA00022605"/>
    </source>
</evidence>
<keyword evidence="5" id="KW-0479">Metal-binding</keyword>
<dbReference type="SUPFAM" id="SSF53187">
    <property type="entry name" value="Zn-dependent exopeptidases"/>
    <property type="match status" value="1"/>
</dbReference>
<dbReference type="NCBIfam" id="TIGR01892">
    <property type="entry name" value="AcOrn-deacetyl"/>
    <property type="match status" value="1"/>
</dbReference>
<dbReference type="Gene3D" id="3.40.630.10">
    <property type="entry name" value="Zn peptidases"/>
    <property type="match status" value="1"/>
</dbReference>
<dbReference type="EMBL" id="KC503308">
    <property type="protein sequence ID" value="AGT02474.1"/>
    <property type="molecule type" value="Genomic_DNA"/>
</dbReference>
<sequence length="395" mass="43749">MFPKTRKEWIEKLLSFDTTSRNSNLSIVEFLKKYLDSLNVETTLVYNQPKTKANMFVTFRAADGYDKGGIILSGHLDTVPVEGQKWDTDPFKATEKDGKIYGRGSCDMKGFIAQCMYLAPVFVKMAKRKPIHFAWTYDEEIGCLGGRVLTAFLKANKVTADGCIIGEPTSNKIVVAHKGIHVYQVTIIGKTCHSAMALTPKGCNAIDYAAKLIVKIREIAESLSVGEQDTLFDVPFTTMSTNIIHGGTALNIVPGECHFTYEFRNLPTAAKETIQEKIQTYVDETLLPTMQKEYSDAQIKFNNTASVPGLPEVEDSDPFLTMVRTLHTDYSKKKVAFAAEGGQYAGIGIPTVLYGPGSIYVAHQANEFVPIDELDACEAFLLNVIKRNQDLPSKI</sequence>
<dbReference type="InterPro" id="IPR002933">
    <property type="entry name" value="Peptidase_M20"/>
</dbReference>
<evidence type="ECO:0000256" key="1">
    <source>
        <dbReference type="ARBA" id="ARBA00004496"/>
    </source>
</evidence>
<proteinExistence type="predicted"/>
<evidence type="ECO:0000259" key="8">
    <source>
        <dbReference type="Pfam" id="PF07687"/>
    </source>
</evidence>
<dbReference type="GO" id="GO:0006526">
    <property type="term" value="P:L-arginine biosynthetic process"/>
    <property type="evidence" value="ECO:0007669"/>
    <property type="project" value="UniProtKB-KW"/>
</dbReference>
<feature type="domain" description="Peptidase M20 dimerisation" evidence="8">
    <location>
        <begin position="175"/>
        <end position="287"/>
    </location>
</feature>
<evidence type="ECO:0000256" key="3">
    <source>
        <dbReference type="ARBA" id="ARBA00022571"/>
    </source>
</evidence>
<organism evidence="9">
    <name type="scientific">Angomonas deanei</name>
    <dbReference type="NCBI Taxonomy" id="59799"/>
    <lineage>
        <taxon>Eukaryota</taxon>
        <taxon>Discoba</taxon>
        <taxon>Euglenozoa</taxon>
        <taxon>Kinetoplastea</taxon>
        <taxon>Metakinetoplastina</taxon>
        <taxon>Trypanosomatida</taxon>
        <taxon>Trypanosomatidae</taxon>
        <taxon>Strigomonadinae</taxon>
        <taxon>Angomonas</taxon>
    </lineage>
</organism>
<dbReference type="GO" id="GO:0046872">
    <property type="term" value="F:metal ion binding"/>
    <property type="evidence" value="ECO:0007669"/>
    <property type="project" value="UniProtKB-KW"/>
</dbReference>
<dbReference type="Pfam" id="PF01546">
    <property type="entry name" value="Peptidase_M20"/>
    <property type="match status" value="1"/>
</dbReference>
<reference evidence="9" key="1">
    <citation type="submission" date="2013-01" db="EMBL/GenBank/DDBJ databases">
        <title>Genomic Cooperation Between Trypanosomatids and Their Bacterial Endosymbionts in the Synthesis of Essential Amino Acids Heavily Influenced by Multiple Lateral Gene Transfer Events.</title>
        <authorList>
            <person name="Alves J.M.P."/>
            <person name="Klein C."/>
            <person name="Maia da Silva F."/>
            <person name="Costa Martins A.G."/>
            <person name="Serrano M.G."/>
            <person name="Buck G.A."/>
            <person name="Vasconcelos A.T.R."/>
            <person name="France-Sagot M."/>
            <person name="Teixeira M.M.G."/>
            <person name="Motta M.C.M."/>
            <person name="Camargo E.P."/>
        </authorList>
    </citation>
    <scope>NUCLEOTIDE SEQUENCE</scope>
</reference>
<dbReference type="CDD" id="cd03894">
    <property type="entry name" value="M20_ArgE"/>
    <property type="match status" value="1"/>
</dbReference>
<accession>S9UG49</accession>
<keyword evidence="4" id="KW-0028">Amino-acid biosynthesis</keyword>
<dbReference type="OrthoDB" id="3064516at2759"/>
<dbReference type="PANTHER" id="PTHR43808:SF31">
    <property type="entry name" value="N-ACETYL-L-CITRULLINE DEACETYLASE"/>
    <property type="match status" value="1"/>
</dbReference>
<dbReference type="InterPro" id="IPR050072">
    <property type="entry name" value="Peptidase_M20A"/>
</dbReference>
<keyword evidence="3" id="KW-0055">Arginine biosynthesis</keyword>
<name>S9UG49_9TRYP</name>
<dbReference type="AlphaFoldDB" id="S9UG49"/>
<dbReference type="EC" id="3.5.1.16" evidence="9"/>
<evidence type="ECO:0000256" key="7">
    <source>
        <dbReference type="ARBA" id="ARBA00022833"/>
    </source>
</evidence>